<gene>
    <name evidence="2" type="ORF">ACE41H_15420</name>
</gene>
<protein>
    <submittedName>
        <fullName evidence="2">Helix-turn-helix domain-containing protein</fullName>
    </submittedName>
</protein>
<evidence type="ECO:0000259" key="1">
    <source>
        <dbReference type="PROSITE" id="PS50943"/>
    </source>
</evidence>
<proteinExistence type="predicted"/>
<name>A0ABV5AVB7_9BACL</name>
<dbReference type="SUPFAM" id="SSF47413">
    <property type="entry name" value="lambda repressor-like DNA-binding domains"/>
    <property type="match status" value="1"/>
</dbReference>
<organism evidence="2 3">
    <name type="scientific">Paenibacillus enshidis</name>
    <dbReference type="NCBI Taxonomy" id="1458439"/>
    <lineage>
        <taxon>Bacteria</taxon>
        <taxon>Bacillati</taxon>
        <taxon>Bacillota</taxon>
        <taxon>Bacilli</taxon>
        <taxon>Bacillales</taxon>
        <taxon>Paenibacillaceae</taxon>
        <taxon>Paenibacillus</taxon>
    </lineage>
</organism>
<sequence length="211" mass="24300">MSSLGSYLKKLRISSGYSLHTAAQKSTLSHGYIRDLEIGTNRNNNTPLIPKPDTLRKLAIAYNANFNLLMTLAGHTTSDETFESIEFIEIDLQLVLYLTVNQDNLIEYHLEAEVIHDTKPLFDYLLLETKLEKYNFIRIQSGLFINLDQIKGVDSSNLKLIFHSEQIEQELTITYNQLNKYKRTIMQSIEKNTRNSAVIQKPTTLIRKVTF</sequence>
<reference evidence="2 3" key="1">
    <citation type="submission" date="2024-09" db="EMBL/GenBank/DDBJ databases">
        <title>Paenibacillus zeirhizospherea sp. nov., isolated from surface of the maize (Zea mays) roots in a horticulture field, Hungary.</title>
        <authorList>
            <person name="Marton D."/>
            <person name="Farkas M."/>
            <person name="Bedics A."/>
            <person name="Toth E."/>
            <person name="Tancsics A."/>
            <person name="Boka K."/>
            <person name="Maroti G."/>
            <person name="Kriszt B."/>
            <person name="Cserhati M."/>
        </authorList>
    </citation>
    <scope>NUCLEOTIDE SEQUENCE [LARGE SCALE GENOMIC DNA]</scope>
    <source>
        <strain evidence="2 3">KCTC 33519</strain>
    </source>
</reference>
<comment type="caution">
    <text evidence="2">The sequence shown here is derived from an EMBL/GenBank/DDBJ whole genome shotgun (WGS) entry which is preliminary data.</text>
</comment>
<dbReference type="SMART" id="SM00530">
    <property type="entry name" value="HTH_XRE"/>
    <property type="match status" value="1"/>
</dbReference>
<dbReference type="InterPro" id="IPR001387">
    <property type="entry name" value="Cro/C1-type_HTH"/>
</dbReference>
<evidence type="ECO:0000313" key="2">
    <source>
        <dbReference type="EMBL" id="MFB5268157.1"/>
    </source>
</evidence>
<dbReference type="Gene3D" id="2.40.50.1020">
    <property type="entry name" value="LytTr DNA-binding domain"/>
    <property type="match status" value="1"/>
</dbReference>
<feature type="domain" description="HTH cro/C1-type" evidence="1">
    <location>
        <begin position="8"/>
        <end position="69"/>
    </location>
</feature>
<dbReference type="InterPro" id="IPR010982">
    <property type="entry name" value="Lambda_DNA-bd_dom_sf"/>
</dbReference>
<evidence type="ECO:0000313" key="3">
    <source>
        <dbReference type="Proteomes" id="UP001580346"/>
    </source>
</evidence>
<dbReference type="EMBL" id="JBHHMI010000013">
    <property type="protein sequence ID" value="MFB5268157.1"/>
    <property type="molecule type" value="Genomic_DNA"/>
</dbReference>
<accession>A0ABV5AVB7</accession>
<keyword evidence="3" id="KW-1185">Reference proteome</keyword>
<dbReference type="RefSeq" id="WP_375356308.1">
    <property type="nucleotide sequence ID" value="NZ_JBHHMI010000013.1"/>
</dbReference>
<dbReference type="PROSITE" id="PS50943">
    <property type="entry name" value="HTH_CROC1"/>
    <property type="match status" value="1"/>
</dbReference>
<dbReference type="Gene3D" id="1.10.260.40">
    <property type="entry name" value="lambda repressor-like DNA-binding domains"/>
    <property type="match status" value="1"/>
</dbReference>
<dbReference type="Proteomes" id="UP001580346">
    <property type="component" value="Unassembled WGS sequence"/>
</dbReference>